<accession>A0AC34G1B1</accession>
<proteinExistence type="predicted"/>
<dbReference type="WBParaSite" id="ES5_v2.g23501.t1">
    <property type="protein sequence ID" value="ES5_v2.g23501.t1"/>
    <property type="gene ID" value="ES5_v2.g23501"/>
</dbReference>
<organism evidence="1 2">
    <name type="scientific">Panagrolaimus sp. ES5</name>
    <dbReference type="NCBI Taxonomy" id="591445"/>
    <lineage>
        <taxon>Eukaryota</taxon>
        <taxon>Metazoa</taxon>
        <taxon>Ecdysozoa</taxon>
        <taxon>Nematoda</taxon>
        <taxon>Chromadorea</taxon>
        <taxon>Rhabditida</taxon>
        <taxon>Tylenchina</taxon>
        <taxon>Panagrolaimomorpha</taxon>
        <taxon>Panagrolaimoidea</taxon>
        <taxon>Panagrolaimidae</taxon>
        <taxon>Panagrolaimus</taxon>
    </lineage>
</organism>
<protein>
    <submittedName>
        <fullName evidence="2">Uncharacterized protein</fullName>
    </submittedName>
</protein>
<name>A0AC34G1B1_9BILA</name>
<sequence>MKFRAVYKWGEYQAMKKQNEINNEAFDLRAAIKMELTEILPLLEFCRMSKKFLAEFVVGNGITSADNIAKIHKVYVTMKNNGKLIAGSFDDEFGVFDNFIRINGQNSWIRLMTHGTRTLIIDDKLLETPPNPSTVYKKSVTSGTQWYLCIKGNGNLALKHRFALFKEDYLLAEMKLQTPDFDINQLDFDVVEDSFYLEHQHITFVKARRAQFNIN</sequence>
<dbReference type="Proteomes" id="UP000887579">
    <property type="component" value="Unplaced"/>
</dbReference>
<reference evidence="2" key="1">
    <citation type="submission" date="2022-11" db="UniProtKB">
        <authorList>
            <consortium name="WormBaseParasite"/>
        </authorList>
    </citation>
    <scope>IDENTIFICATION</scope>
</reference>
<evidence type="ECO:0000313" key="2">
    <source>
        <dbReference type="WBParaSite" id="ES5_v2.g23501.t1"/>
    </source>
</evidence>
<evidence type="ECO:0000313" key="1">
    <source>
        <dbReference type="Proteomes" id="UP000887579"/>
    </source>
</evidence>